<sequence length="142" mass="15420">MAPKPTLPACGYIVADLGLPQAMVDELLSEAKARTYVPVFKMVAGDDDDGLRQQSQPRQDYPNEVIATAAKKKTGRIPASAIFALDEGTILRAFSGGFTTRDDTKACEVRIPVGYCIIFRGDLIPNGMPYAATNHQIHCYLS</sequence>
<dbReference type="VEuPathDB" id="FungiDB:PPTG_18006"/>
<reference evidence="2" key="1">
    <citation type="submission" date="2011-12" db="EMBL/GenBank/DDBJ databases">
        <authorList>
            <consortium name="The Broad Institute Genome Sequencing Platform"/>
            <person name="Russ C."/>
            <person name="Tyler B."/>
            <person name="Panabieres F."/>
            <person name="Shan W."/>
            <person name="Tripathy S."/>
            <person name="Grunwald N."/>
            <person name="Machado M."/>
            <person name="Young S.K."/>
            <person name="Zeng Q."/>
            <person name="Gargeya S."/>
            <person name="Fitzgerald M."/>
            <person name="Haas B."/>
            <person name="Abouelleil A."/>
            <person name="Alvarado L."/>
            <person name="Arachchi H.M."/>
            <person name="Berlin A."/>
            <person name="Chapman S.B."/>
            <person name="Gearin G."/>
            <person name="Goldberg J."/>
            <person name="Griggs A."/>
            <person name="Gujja S."/>
            <person name="Hansen M."/>
            <person name="Heiman D."/>
            <person name="Howarth C."/>
            <person name="Larimer J."/>
            <person name="Lui A."/>
            <person name="MacDonald P.J.P."/>
            <person name="McCowen C."/>
            <person name="Montmayeur A."/>
            <person name="Murphy C."/>
            <person name="Neiman D."/>
            <person name="Pearson M."/>
            <person name="Priest M."/>
            <person name="Roberts A."/>
            <person name="Saif S."/>
            <person name="Shea T."/>
            <person name="Sisk P."/>
            <person name="Stolte C."/>
            <person name="Sykes S."/>
            <person name="Wortman J."/>
            <person name="Nusbaum C."/>
            <person name="Birren B."/>
        </authorList>
    </citation>
    <scope>NUCLEOTIDE SEQUENCE [LARGE SCALE GENOMIC DNA]</scope>
    <source>
        <strain evidence="2">INRA-310</strain>
    </source>
</reference>
<evidence type="ECO:0000313" key="2">
    <source>
        <dbReference type="Proteomes" id="UP000018817"/>
    </source>
</evidence>
<evidence type="ECO:0000313" key="1">
    <source>
        <dbReference type="EMBL" id="ETN00563.1"/>
    </source>
</evidence>
<name>W2PHR5_PHYN3</name>
<dbReference type="Proteomes" id="UP000018817">
    <property type="component" value="Unassembled WGS sequence"/>
</dbReference>
<dbReference type="GeneID" id="20186936"/>
<organism evidence="1 2">
    <name type="scientific">Phytophthora nicotianae (strain INRA-310)</name>
    <name type="common">Phytophthora parasitica</name>
    <dbReference type="NCBI Taxonomy" id="761204"/>
    <lineage>
        <taxon>Eukaryota</taxon>
        <taxon>Sar</taxon>
        <taxon>Stramenopiles</taxon>
        <taxon>Oomycota</taxon>
        <taxon>Peronosporomycetes</taxon>
        <taxon>Peronosporales</taxon>
        <taxon>Peronosporaceae</taxon>
        <taxon>Phytophthora</taxon>
    </lineage>
</organism>
<dbReference type="OMA" id="FFRDLAC"/>
<dbReference type="AlphaFoldDB" id="W2PHR5"/>
<reference evidence="1 2" key="2">
    <citation type="submission" date="2013-11" db="EMBL/GenBank/DDBJ databases">
        <title>The Genome Sequence of Phytophthora parasitica INRA-310.</title>
        <authorList>
            <consortium name="The Broad Institute Genomics Platform"/>
            <person name="Russ C."/>
            <person name="Tyler B."/>
            <person name="Panabieres F."/>
            <person name="Shan W."/>
            <person name="Tripathy S."/>
            <person name="Grunwald N."/>
            <person name="Machado M."/>
            <person name="Johnson C.S."/>
            <person name="Arredondo F."/>
            <person name="Hong C."/>
            <person name="Coffey M."/>
            <person name="Young S.K."/>
            <person name="Zeng Q."/>
            <person name="Gargeya S."/>
            <person name="Fitzgerald M."/>
            <person name="Abouelleil A."/>
            <person name="Alvarado L."/>
            <person name="Chapman S.B."/>
            <person name="Gainer-Dewar J."/>
            <person name="Goldberg J."/>
            <person name="Griggs A."/>
            <person name="Gujja S."/>
            <person name="Hansen M."/>
            <person name="Howarth C."/>
            <person name="Imamovic A."/>
            <person name="Ireland A."/>
            <person name="Larimer J."/>
            <person name="McCowan C."/>
            <person name="Murphy C."/>
            <person name="Pearson M."/>
            <person name="Poon T.W."/>
            <person name="Priest M."/>
            <person name="Roberts A."/>
            <person name="Saif S."/>
            <person name="Shea T."/>
            <person name="Sykes S."/>
            <person name="Wortman J."/>
            <person name="Nusbaum C."/>
            <person name="Birren B."/>
        </authorList>
    </citation>
    <scope>NUCLEOTIDE SEQUENCE [LARGE SCALE GENOMIC DNA]</scope>
    <source>
        <strain evidence="1 2">INRA-310</strain>
    </source>
</reference>
<gene>
    <name evidence="1" type="ORF">PPTG_18006</name>
</gene>
<accession>W2PHR5</accession>
<dbReference type="RefSeq" id="XP_008914234.1">
    <property type="nucleotide sequence ID" value="XM_008915986.1"/>
</dbReference>
<proteinExistence type="predicted"/>
<protein>
    <submittedName>
        <fullName evidence="1">Uncharacterized protein</fullName>
    </submittedName>
</protein>
<dbReference type="EMBL" id="KI669637">
    <property type="protein sequence ID" value="ETN00563.1"/>
    <property type="molecule type" value="Genomic_DNA"/>
</dbReference>